<dbReference type="Proteomes" id="UP000231194">
    <property type="component" value="Unassembled WGS sequence"/>
</dbReference>
<comment type="caution">
    <text evidence="2">The sequence shown here is derived from an EMBL/GenBank/DDBJ whole genome shotgun (WGS) entry which is preliminary data.</text>
</comment>
<dbReference type="RefSeq" id="WP_100231581.1">
    <property type="nucleotide sequence ID" value="NZ_PGVG01000005.1"/>
</dbReference>
<organism evidence="2 3">
    <name type="scientific">Bradyrhizobium forestalis</name>
    <dbReference type="NCBI Taxonomy" id="1419263"/>
    <lineage>
        <taxon>Bacteria</taxon>
        <taxon>Pseudomonadati</taxon>
        <taxon>Pseudomonadota</taxon>
        <taxon>Alphaproteobacteria</taxon>
        <taxon>Hyphomicrobiales</taxon>
        <taxon>Nitrobacteraceae</taxon>
        <taxon>Bradyrhizobium</taxon>
    </lineage>
</organism>
<dbReference type="AlphaFoldDB" id="A0A2M8RCS8"/>
<feature type="chain" id="PRO_5014624295" description="UrcA family protein" evidence="1">
    <location>
        <begin position="30"/>
        <end position="134"/>
    </location>
</feature>
<reference evidence="2 3" key="1">
    <citation type="submission" date="2017-11" db="EMBL/GenBank/DDBJ databases">
        <title>Bradyrhizobium forestalis sp. nov., an efficient nitrogen-fixing bacterium isolated from nodules of forest legume species in the Amazon.</title>
        <authorList>
            <person name="Costa E.M."/>
            <person name="Guimaraes A."/>
            <person name="Carvalho T.S."/>
            <person name="Rodrigues T.L."/>
            <person name="Ribeiro P.R.A."/>
            <person name="Lebbe L."/>
            <person name="Willems A."/>
            <person name="Moreira F.M.S."/>
        </authorList>
    </citation>
    <scope>NUCLEOTIDE SEQUENCE [LARGE SCALE GENOMIC DNA]</scope>
    <source>
        <strain evidence="2 3">INPA54B</strain>
    </source>
</reference>
<dbReference type="OrthoDB" id="7960469at2"/>
<gene>
    <name evidence="2" type="ORF">CVM73_08705</name>
</gene>
<sequence length="134" mass="14500">MMAPTCLVQDRLWLTALCILCISVSSGRAQTTTTGPALTMQRSLDQSGANVIRDPLGRPCLDVEAAARAGAANPAMQDHIVSIKNNCAKLIKAKVCYANSDHCNEVVLQAYKRVDTILGSMKGVTTFRYTITQR</sequence>
<keyword evidence="3" id="KW-1185">Reference proteome</keyword>
<evidence type="ECO:0008006" key="4">
    <source>
        <dbReference type="Google" id="ProtNLM"/>
    </source>
</evidence>
<accession>A0A2M8RCS8</accession>
<proteinExistence type="predicted"/>
<evidence type="ECO:0000313" key="3">
    <source>
        <dbReference type="Proteomes" id="UP000231194"/>
    </source>
</evidence>
<feature type="signal peptide" evidence="1">
    <location>
        <begin position="1"/>
        <end position="29"/>
    </location>
</feature>
<keyword evidence="1" id="KW-0732">Signal</keyword>
<dbReference type="EMBL" id="PGVG01000005">
    <property type="protein sequence ID" value="PJG55626.1"/>
    <property type="molecule type" value="Genomic_DNA"/>
</dbReference>
<protein>
    <recommendedName>
        <fullName evidence="4">UrcA family protein</fullName>
    </recommendedName>
</protein>
<name>A0A2M8RCS8_9BRAD</name>
<evidence type="ECO:0000313" key="2">
    <source>
        <dbReference type="EMBL" id="PJG55626.1"/>
    </source>
</evidence>
<evidence type="ECO:0000256" key="1">
    <source>
        <dbReference type="SAM" id="SignalP"/>
    </source>
</evidence>